<evidence type="ECO:0000313" key="1">
    <source>
        <dbReference type="EMBL" id="SBW07626.1"/>
    </source>
</evidence>
<dbReference type="EMBL" id="FLUL01000001">
    <property type="protein sequence ID" value="SBW07626.1"/>
    <property type="molecule type" value="Genomic_DNA"/>
</dbReference>
<evidence type="ECO:0008006" key="2">
    <source>
        <dbReference type="Google" id="ProtNLM"/>
    </source>
</evidence>
<protein>
    <recommendedName>
        <fullName evidence="2">Hint domain-containing protein</fullName>
    </recommendedName>
</protein>
<dbReference type="InterPro" id="IPR036844">
    <property type="entry name" value="Hint_dom_sf"/>
</dbReference>
<gene>
    <name evidence="1" type="ORF">KL86DYS2_13197</name>
</gene>
<proteinExistence type="predicted"/>
<organism evidence="1">
    <name type="scientific">uncultured Dysgonomonas sp</name>
    <dbReference type="NCBI Taxonomy" id="206096"/>
    <lineage>
        <taxon>Bacteria</taxon>
        <taxon>Pseudomonadati</taxon>
        <taxon>Bacteroidota</taxon>
        <taxon>Bacteroidia</taxon>
        <taxon>Bacteroidales</taxon>
        <taxon>Dysgonomonadaceae</taxon>
        <taxon>Dysgonomonas</taxon>
        <taxon>environmental samples</taxon>
    </lineage>
</organism>
<dbReference type="AlphaFoldDB" id="A0A212K7J1"/>
<name>A0A212K7J1_9BACT</name>
<reference evidence="1" key="1">
    <citation type="submission" date="2016-04" db="EMBL/GenBank/DDBJ databases">
        <authorList>
            <person name="Evans L.H."/>
            <person name="Alamgir A."/>
            <person name="Owens N."/>
            <person name="Weber N.D."/>
            <person name="Virtaneva K."/>
            <person name="Barbian K."/>
            <person name="Babar A."/>
            <person name="Rosenke K."/>
        </authorList>
    </citation>
    <scope>NUCLEOTIDE SEQUENCE</scope>
    <source>
        <strain evidence="1">86-2</strain>
    </source>
</reference>
<sequence length="226" mass="26676">MKKISIKDVIDFRRKSPKSKQSFALNLKLSKEKVKTEDGGNYWISTTSAVSESYKISDIQPIIDKKDILAEKHEETDYRLTKLMYKRNIEILDTCEKFDFNKWKPSKEIKFLRKHKNYSILTINGLDIQVTPNHIFSFKKDHIENIGAIWFIAKLDGLKKEELGMFADILYRYLHLYYSEKYTISPQYCIAVDLVNGFDINYLQFKKGKIEKILDSTINEIRKLIQ</sequence>
<accession>A0A212K7J1</accession>
<dbReference type="RefSeq" id="WP_296951735.1">
    <property type="nucleotide sequence ID" value="NZ_LT599021.1"/>
</dbReference>
<dbReference type="SUPFAM" id="SSF51294">
    <property type="entry name" value="Hedgehog/intein (Hint) domain"/>
    <property type="match status" value="1"/>
</dbReference>